<dbReference type="AlphaFoldDB" id="A0A4Q1RAE7"/>
<reference evidence="7 8" key="1">
    <citation type="submission" date="2019-01" db="EMBL/GenBank/DDBJ databases">
        <title>Draft genome sequences of the type strain Streptomyces sioyaensis DSM 40032 and its novel strain, TM32, a thermotolerant antibiotics-producing actinobacterium.</title>
        <authorList>
            <person name="Nakaew N."/>
            <person name="Lumyong S."/>
            <person name="Sloan W.T."/>
            <person name="Sungthong R."/>
        </authorList>
    </citation>
    <scope>NUCLEOTIDE SEQUENCE [LARGE SCALE GENOMIC DNA]</scope>
    <source>
        <strain evidence="7 8">DSM 40032</strain>
    </source>
</reference>
<evidence type="ECO:0000256" key="4">
    <source>
        <dbReference type="ARBA" id="ARBA00023136"/>
    </source>
</evidence>
<dbReference type="NCBIfam" id="TIGR04033">
    <property type="entry name" value="export_SdpB"/>
    <property type="match status" value="1"/>
</dbReference>
<evidence type="ECO:0000313" key="8">
    <source>
        <dbReference type="Proteomes" id="UP000289482"/>
    </source>
</evidence>
<evidence type="ECO:0000256" key="2">
    <source>
        <dbReference type="ARBA" id="ARBA00022692"/>
    </source>
</evidence>
<proteinExistence type="predicted"/>
<evidence type="ECO:0000256" key="3">
    <source>
        <dbReference type="ARBA" id="ARBA00022989"/>
    </source>
</evidence>
<evidence type="ECO:0000256" key="5">
    <source>
        <dbReference type="SAM" id="Phobius"/>
    </source>
</evidence>
<dbReference type="Proteomes" id="UP000289482">
    <property type="component" value="Unassembled WGS sequence"/>
</dbReference>
<feature type="domain" description="HTTM-like" evidence="6">
    <location>
        <begin position="23"/>
        <end position="292"/>
    </location>
</feature>
<feature type="transmembrane region" description="Helical" evidence="5">
    <location>
        <begin position="261"/>
        <end position="286"/>
    </location>
</feature>
<name>A0A4Q1RAE7_9ACTN</name>
<evidence type="ECO:0000256" key="1">
    <source>
        <dbReference type="ARBA" id="ARBA00004127"/>
    </source>
</evidence>
<gene>
    <name evidence="7" type="ORF">EST54_02930</name>
</gene>
<feature type="transmembrane region" description="Helical" evidence="5">
    <location>
        <begin position="226"/>
        <end position="249"/>
    </location>
</feature>
<keyword evidence="2 5" id="KW-0812">Transmembrane</keyword>
<dbReference type="GO" id="GO:0012505">
    <property type="term" value="C:endomembrane system"/>
    <property type="evidence" value="ECO:0007669"/>
    <property type="project" value="UniProtKB-SubCell"/>
</dbReference>
<dbReference type="SMART" id="SM00752">
    <property type="entry name" value="HTTM"/>
    <property type="match status" value="1"/>
</dbReference>
<dbReference type="GeneID" id="95776959"/>
<protein>
    <recommendedName>
        <fullName evidence="6">HTTM-like domain-containing protein</fullName>
    </recommendedName>
</protein>
<evidence type="ECO:0000259" key="6">
    <source>
        <dbReference type="SMART" id="SM00752"/>
    </source>
</evidence>
<comment type="subcellular location">
    <subcellularLocation>
        <location evidence="1">Endomembrane system</location>
        <topology evidence="1">Multi-pass membrane protein</topology>
    </subcellularLocation>
</comment>
<sequence length="341" mass="36176">MQIMPAVHSLAGRLAEHTARHDLRSRWFGVGRSVIAAAQLSVLLLTPLKALLVPVVGMGEFPRCDSVRAASALCLGGDAVGAEPRRWLLIMVLLVAASGYRPRWTVIPHAWAAYSVAVSISVPDGGESVGMIMCFLMIPIGLADGRTWHWQRPESALAPSWRTVSLAAFLAIRVQIAYLYLDSALSKFGVADWANGTAEYYFLRDGMFGVSRPWDGVLLWMSKSPLVVVSLTWGALLIEIAIGVCLLSSGRRRKVGMVLDIVLHGSIILTMGLWSFALAMIGSAIVCATPDRRPAEPVAVDSGSDTGSAAAGAWAHDAGRAADPCPECGAHAPPAAAVSSV</sequence>
<dbReference type="InterPro" id="IPR011020">
    <property type="entry name" value="HTTM-like"/>
</dbReference>
<keyword evidence="4 5" id="KW-0472">Membrane</keyword>
<dbReference type="PANTHER" id="PTHR39535:SF2">
    <property type="entry name" value="HTTM DOMAIN-CONTAINING PROTEIN"/>
    <property type="match status" value="1"/>
</dbReference>
<keyword evidence="8" id="KW-1185">Reference proteome</keyword>
<comment type="caution">
    <text evidence="7">The sequence shown here is derived from an EMBL/GenBank/DDBJ whole genome shotgun (WGS) entry which is preliminary data.</text>
</comment>
<dbReference type="EMBL" id="SDIF01000005">
    <property type="protein sequence ID" value="RXS70401.1"/>
    <property type="molecule type" value="Genomic_DNA"/>
</dbReference>
<dbReference type="PANTHER" id="PTHR39535">
    <property type="entry name" value="SPORULATION-DELAYING PROTEIN SDPB"/>
    <property type="match status" value="1"/>
</dbReference>
<dbReference type="InterPro" id="IPR052964">
    <property type="entry name" value="Sporulation_signal_mat"/>
</dbReference>
<accession>A0A4Q1RAE7</accession>
<dbReference type="InterPro" id="IPR023894">
    <property type="entry name" value="Sporulation_SdpB"/>
</dbReference>
<evidence type="ECO:0000313" key="7">
    <source>
        <dbReference type="EMBL" id="RXS70401.1"/>
    </source>
</evidence>
<organism evidence="7 8">
    <name type="scientific">Streptomyces sioyaensis</name>
    <dbReference type="NCBI Taxonomy" id="67364"/>
    <lineage>
        <taxon>Bacteria</taxon>
        <taxon>Bacillati</taxon>
        <taxon>Actinomycetota</taxon>
        <taxon>Actinomycetes</taxon>
        <taxon>Kitasatosporales</taxon>
        <taxon>Streptomycetaceae</taxon>
        <taxon>Streptomyces</taxon>
    </lineage>
</organism>
<dbReference type="RefSeq" id="WP_129244671.1">
    <property type="nucleotide sequence ID" value="NZ_JABZEL010000002.1"/>
</dbReference>
<keyword evidence="3 5" id="KW-1133">Transmembrane helix</keyword>